<dbReference type="AlphaFoldDB" id="A0A9X7J3Y2"/>
<gene>
    <name evidence="5" type="primary">acoA_1</name>
    <name evidence="5" type="ORF">MOST_10040</name>
</gene>
<organism evidence="5 6">
    <name type="scientific">Neomoorella stamsii</name>
    <dbReference type="NCBI Taxonomy" id="1266720"/>
    <lineage>
        <taxon>Bacteria</taxon>
        <taxon>Bacillati</taxon>
        <taxon>Bacillota</taxon>
        <taxon>Clostridia</taxon>
        <taxon>Neomoorellales</taxon>
        <taxon>Neomoorellaceae</taxon>
        <taxon>Neomoorella</taxon>
    </lineage>
</organism>
<dbReference type="CDD" id="cd02000">
    <property type="entry name" value="TPP_E1_PDC_ADC_BCADC"/>
    <property type="match status" value="1"/>
</dbReference>
<evidence type="ECO:0000256" key="1">
    <source>
        <dbReference type="ARBA" id="ARBA00001964"/>
    </source>
</evidence>
<keyword evidence="3" id="KW-0786">Thiamine pyrophosphate</keyword>
<dbReference type="Proteomes" id="UP000239430">
    <property type="component" value="Unassembled WGS sequence"/>
</dbReference>
<proteinExistence type="predicted"/>
<dbReference type="InterPro" id="IPR001017">
    <property type="entry name" value="DH_E1"/>
</dbReference>
<dbReference type="GO" id="GO:0004739">
    <property type="term" value="F:pyruvate dehydrogenase (acetyl-transferring) activity"/>
    <property type="evidence" value="ECO:0007669"/>
    <property type="project" value="TreeGrafter"/>
</dbReference>
<keyword evidence="2 5" id="KW-0560">Oxidoreductase</keyword>
<evidence type="ECO:0000256" key="3">
    <source>
        <dbReference type="ARBA" id="ARBA00023052"/>
    </source>
</evidence>
<dbReference type="InterPro" id="IPR029061">
    <property type="entry name" value="THDP-binding"/>
</dbReference>
<evidence type="ECO:0000256" key="2">
    <source>
        <dbReference type="ARBA" id="ARBA00023002"/>
    </source>
</evidence>
<sequence length="322" mass="35257">MDIKLEESLEMYRLMLRIRYFEEKIVEVYAQGLMPGLAHLYIGEEAVAVGVCAALRPEDLITSTHRGHGHCIAKGGDVKRMMAEMFGKSTGYCYGKGGSMHISDIELGIVGANGVVGGGIPLATGAALSAQLRNSGQVVACFFGDGASNQGVFHESLNLAAVWRLPVVYICENNGYGISVSQERHQAIKDIAVRAGAYGMPGVVVDGNDVEAVYEATREAVARARRGEGPTLLECKTYRWRGHHEGDPNRGSRYRTREEMAAWEERCPIKNYETKLLARGASPDRLEEIQKQVKKEIEDAVEYANNSPFPAVEEAVSQVYAD</sequence>
<evidence type="ECO:0000313" key="6">
    <source>
        <dbReference type="Proteomes" id="UP000239430"/>
    </source>
</evidence>
<reference evidence="5 6" key="1">
    <citation type="submission" date="2018-03" db="EMBL/GenBank/DDBJ databases">
        <title>Genome sequence of Moorella stamsii DSM 26217.</title>
        <authorList>
            <person name="Poehlein A."/>
            <person name="Daniel R."/>
        </authorList>
    </citation>
    <scope>NUCLEOTIDE SEQUENCE [LARGE SCALE GENOMIC DNA]</scope>
    <source>
        <strain evidence="6">DSM 26217</strain>
    </source>
</reference>
<dbReference type="EMBL" id="PVXL01000029">
    <property type="protein sequence ID" value="PRR74569.1"/>
    <property type="molecule type" value="Genomic_DNA"/>
</dbReference>
<dbReference type="Pfam" id="PF00676">
    <property type="entry name" value="E1_dh"/>
    <property type="match status" value="1"/>
</dbReference>
<comment type="caution">
    <text evidence="5">The sequence shown here is derived from an EMBL/GenBank/DDBJ whole genome shotgun (WGS) entry which is preliminary data.</text>
</comment>
<dbReference type="InterPro" id="IPR050642">
    <property type="entry name" value="PDH_E1_Alpha_Subunit"/>
</dbReference>
<dbReference type="PANTHER" id="PTHR11516:SF60">
    <property type="entry name" value="PYRUVATE DEHYDROGENASE E1 COMPONENT SUBUNIT ALPHA"/>
    <property type="match status" value="1"/>
</dbReference>
<comment type="cofactor">
    <cofactor evidence="1">
        <name>thiamine diphosphate</name>
        <dbReference type="ChEBI" id="CHEBI:58937"/>
    </cofactor>
</comment>
<evidence type="ECO:0000259" key="4">
    <source>
        <dbReference type="Pfam" id="PF00676"/>
    </source>
</evidence>
<name>A0A9X7J3Y2_9FIRM</name>
<dbReference type="EC" id="1.1.1.-" evidence="5"/>
<accession>A0A9X7J3Y2</accession>
<dbReference type="PANTHER" id="PTHR11516">
    <property type="entry name" value="PYRUVATE DEHYDROGENASE E1 COMPONENT, ALPHA SUBUNIT BACTERIAL AND ORGANELLAR"/>
    <property type="match status" value="1"/>
</dbReference>
<dbReference type="GO" id="GO:0006086">
    <property type="term" value="P:pyruvate decarboxylation to acetyl-CoA"/>
    <property type="evidence" value="ECO:0007669"/>
    <property type="project" value="TreeGrafter"/>
</dbReference>
<dbReference type="SUPFAM" id="SSF52518">
    <property type="entry name" value="Thiamin diphosphate-binding fold (THDP-binding)"/>
    <property type="match status" value="1"/>
</dbReference>
<dbReference type="RefSeq" id="WP_054938018.1">
    <property type="nucleotide sequence ID" value="NZ_PVXL01000029.1"/>
</dbReference>
<dbReference type="Gene3D" id="3.40.50.970">
    <property type="match status" value="1"/>
</dbReference>
<protein>
    <submittedName>
        <fullName evidence="5">Acetoin:2,6-dichlorophenolindophenol oxidoreductase subunit alpha</fullName>
        <ecNumber evidence="5">1.1.1.-</ecNumber>
    </submittedName>
</protein>
<keyword evidence="6" id="KW-1185">Reference proteome</keyword>
<evidence type="ECO:0000313" key="5">
    <source>
        <dbReference type="EMBL" id="PRR74569.1"/>
    </source>
</evidence>
<feature type="domain" description="Dehydrogenase E1 component" evidence="4">
    <location>
        <begin position="15"/>
        <end position="312"/>
    </location>
</feature>